<comment type="caution">
    <text evidence="2">The sequence shown here is derived from an EMBL/GenBank/DDBJ whole genome shotgun (WGS) entry which is preliminary data.</text>
</comment>
<protein>
    <submittedName>
        <fullName evidence="2">Uncharacterized protein</fullName>
    </submittedName>
</protein>
<gene>
    <name evidence="2" type="ORF">Baya_8311</name>
</gene>
<sequence>MRLFSVHRVSIVSETFDTLVSIKHHAGSGSAPQTACLYTRSSVTARHTHILMRTVLTFDYNRYSRQLSNGKVMREISEAERTVRFLLLASSSHLSFRSISSRPYPKSSSFRTVSEEQQLQDRILRAAASGPYTKPVEAVVASEPTVYEKQLQDRIRSDRILRAAASGPYPQSSSFRTVSEEQQLQDRIRRAAASGPYPKSSSFRTVSKDQ</sequence>
<dbReference type="AlphaFoldDB" id="A0A556U4M2"/>
<feature type="compositionally biased region" description="Polar residues" evidence="1">
    <location>
        <begin position="169"/>
        <end position="182"/>
    </location>
</feature>
<organism evidence="2 3">
    <name type="scientific">Bagarius yarrelli</name>
    <name type="common">Goonch</name>
    <name type="synonym">Bagrus yarrelli</name>
    <dbReference type="NCBI Taxonomy" id="175774"/>
    <lineage>
        <taxon>Eukaryota</taxon>
        <taxon>Metazoa</taxon>
        <taxon>Chordata</taxon>
        <taxon>Craniata</taxon>
        <taxon>Vertebrata</taxon>
        <taxon>Euteleostomi</taxon>
        <taxon>Actinopterygii</taxon>
        <taxon>Neopterygii</taxon>
        <taxon>Teleostei</taxon>
        <taxon>Ostariophysi</taxon>
        <taxon>Siluriformes</taxon>
        <taxon>Sisoridae</taxon>
        <taxon>Sisorinae</taxon>
        <taxon>Bagarius</taxon>
    </lineage>
</organism>
<keyword evidence="3" id="KW-1185">Reference proteome</keyword>
<evidence type="ECO:0000313" key="3">
    <source>
        <dbReference type="Proteomes" id="UP000319801"/>
    </source>
</evidence>
<dbReference type="Proteomes" id="UP000319801">
    <property type="component" value="Unassembled WGS sequence"/>
</dbReference>
<feature type="compositionally biased region" description="Polar residues" evidence="1">
    <location>
        <begin position="199"/>
        <end position="210"/>
    </location>
</feature>
<proteinExistence type="predicted"/>
<name>A0A556U4M2_BAGYA</name>
<reference evidence="2 3" key="1">
    <citation type="journal article" date="2019" name="Genome Biol. Evol.">
        <title>Whole-Genome Sequencing of the Giant Devil Catfish, Bagarius yarrelli.</title>
        <authorList>
            <person name="Jiang W."/>
            <person name="Lv Y."/>
            <person name="Cheng L."/>
            <person name="Yang K."/>
            <person name="Chao B."/>
            <person name="Wang X."/>
            <person name="Li Y."/>
            <person name="Pan X."/>
            <person name="You X."/>
            <person name="Zhang Y."/>
            <person name="Yang J."/>
            <person name="Li J."/>
            <person name="Zhang X."/>
            <person name="Liu S."/>
            <person name="Sun C."/>
            <person name="Yang J."/>
            <person name="Shi Q."/>
        </authorList>
    </citation>
    <scope>NUCLEOTIDE SEQUENCE [LARGE SCALE GENOMIC DNA]</scope>
    <source>
        <strain evidence="2">JWS20170419001</strain>
        <tissue evidence="2">Muscle</tissue>
    </source>
</reference>
<evidence type="ECO:0000313" key="2">
    <source>
        <dbReference type="EMBL" id="TSM68844.1"/>
    </source>
</evidence>
<dbReference type="EMBL" id="VCAZ01000048">
    <property type="protein sequence ID" value="TSM68844.1"/>
    <property type="molecule type" value="Genomic_DNA"/>
</dbReference>
<accession>A0A556U4M2</accession>
<evidence type="ECO:0000256" key="1">
    <source>
        <dbReference type="SAM" id="MobiDB-lite"/>
    </source>
</evidence>
<feature type="region of interest" description="Disordered" evidence="1">
    <location>
        <begin position="166"/>
        <end position="210"/>
    </location>
</feature>